<name>A0A1I0S7F4_9BACT</name>
<accession>A0A1I0S7F4</accession>
<dbReference type="InterPro" id="IPR006311">
    <property type="entry name" value="TAT_signal"/>
</dbReference>
<dbReference type="EMBL" id="FOJG01000002">
    <property type="protein sequence ID" value="SEW51681.1"/>
    <property type="molecule type" value="Genomic_DNA"/>
</dbReference>
<dbReference type="SUPFAM" id="SSF56601">
    <property type="entry name" value="beta-lactamase/transpeptidase-like"/>
    <property type="match status" value="1"/>
</dbReference>
<dbReference type="Pfam" id="PF00144">
    <property type="entry name" value="Beta-lactamase"/>
    <property type="match status" value="1"/>
</dbReference>
<gene>
    <name evidence="2" type="ORF">SAMN04488122_4438</name>
</gene>
<reference evidence="3" key="1">
    <citation type="submission" date="2016-10" db="EMBL/GenBank/DDBJ databases">
        <authorList>
            <person name="Varghese N."/>
            <person name="Submissions S."/>
        </authorList>
    </citation>
    <scope>NUCLEOTIDE SEQUENCE [LARGE SCALE GENOMIC DNA]</scope>
    <source>
        <strain evidence="3">DSM 3695</strain>
    </source>
</reference>
<protein>
    <submittedName>
        <fullName evidence="2">CubicO group peptidase, beta-lactamase class C family</fullName>
    </submittedName>
</protein>
<evidence type="ECO:0000259" key="1">
    <source>
        <dbReference type="Pfam" id="PF00144"/>
    </source>
</evidence>
<dbReference type="Proteomes" id="UP000199310">
    <property type="component" value="Unassembled WGS sequence"/>
</dbReference>
<proteinExistence type="predicted"/>
<dbReference type="Gene3D" id="3.40.710.10">
    <property type="entry name" value="DD-peptidase/beta-lactamase superfamily"/>
    <property type="match status" value="1"/>
</dbReference>
<keyword evidence="3" id="KW-1185">Reference proteome</keyword>
<evidence type="ECO:0000313" key="3">
    <source>
        <dbReference type="Proteomes" id="UP000199310"/>
    </source>
</evidence>
<organism evidence="2 3">
    <name type="scientific">Chitinophaga arvensicola</name>
    <dbReference type="NCBI Taxonomy" id="29529"/>
    <lineage>
        <taxon>Bacteria</taxon>
        <taxon>Pseudomonadati</taxon>
        <taxon>Bacteroidota</taxon>
        <taxon>Chitinophagia</taxon>
        <taxon>Chitinophagales</taxon>
        <taxon>Chitinophagaceae</taxon>
        <taxon>Chitinophaga</taxon>
    </lineage>
</organism>
<dbReference type="OrthoDB" id="1185352at2"/>
<dbReference type="PANTHER" id="PTHR43283:SF7">
    <property type="entry name" value="BETA-LACTAMASE-RELATED DOMAIN-CONTAINING PROTEIN"/>
    <property type="match status" value="1"/>
</dbReference>
<dbReference type="InterPro" id="IPR012338">
    <property type="entry name" value="Beta-lactam/transpept-like"/>
</dbReference>
<dbReference type="AlphaFoldDB" id="A0A1I0S7F4"/>
<sequence>MSTMQSRRHFIRTAGAGLAGIGFLPILGPVGRLWQPGPLSFFPHAQPESQGVSSKGILAFIAAANNSGASWHSFMLLRHGHIVAEGWWNPYAAEFTHSLYSLSKSFTSTAIGMLVKEGKLDIQQPVISFFPKDVPANPSAHLQKMTVKHLLTMNTGNAADTLPPMWKSDTSWVQTFLAQPVEFEPGTHFLYNTGATYMLGAILHAVTGQTLEQYLAPRLFQPLDITGYDWETSPQQLNTAGYGLRVKTEDIAKLGQLYLQKGQWKGKALLTESWVKDATGYQTSSQEGNGDWAQGYGYQFWQCRHGAFRGDGAYGQYCIVMPDKDAVLAITSQTADMQQSLNIVWEHLLPALQDGVLADDPASAAALKTALKSLALPVVKGNITKPDTTAYQGKKWTLDKNDFNATTMQFDFSPAGCTWTTQTASGNTVLRLGWEKWVLNKERQSYQFPEAGLNHQPTKVAGTATWINDKTLQLNLRFVETLHGDQIQCVFEGDQLSVSFLDSLTAMTPGKADNRKALKATLAG</sequence>
<feature type="domain" description="Beta-lactamase-related" evidence="1">
    <location>
        <begin position="73"/>
        <end position="340"/>
    </location>
</feature>
<dbReference type="InterPro" id="IPR001466">
    <property type="entry name" value="Beta-lactam-related"/>
</dbReference>
<dbReference type="InterPro" id="IPR050789">
    <property type="entry name" value="Diverse_Enzym_Activities"/>
</dbReference>
<dbReference type="PANTHER" id="PTHR43283">
    <property type="entry name" value="BETA-LACTAMASE-RELATED"/>
    <property type="match status" value="1"/>
</dbReference>
<dbReference type="PROSITE" id="PS51318">
    <property type="entry name" value="TAT"/>
    <property type="match status" value="1"/>
</dbReference>
<evidence type="ECO:0000313" key="2">
    <source>
        <dbReference type="EMBL" id="SEW51681.1"/>
    </source>
</evidence>
<dbReference type="STRING" id="29529.SAMN04488122_4438"/>